<evidence type="ECO:0000259" key="1">
    <source>
        <dbReference type="Pfam" id="PF08241"/>
    </source>
</evidence>
<proteinExistence type="predicted"/>
<dbReference type="GO" id="GO:0032259">
    <property type="term" value="P:methylation"/>
    <property type="evidence" value="ECO:0007669"/>
    <property type="project" value="UniProtKB-KW"/>
</dbReference>
<dbReference type="EMBL" id="WTYW01000001">
    <property type="protein sequence ID" value="MXO84635.1"/>
    <property type="molecule type" value="Genomic_DNA"/>
</dbReference>
<reference evidence="2 3" key="1">
    <citation type="submission" date="2019-12" db="EMBL/GenBank/DDBJ databases">
        <title>Genomic-based taxomic classification of the family Erythrobacteraceae.</title>
        <authorList>
            <person name="Xu L."/>
        </authorList>
    </citation>
    <scope>NUCLEOTIDE SEQUENCE [LARGE SCALE GENOMIC DNA]</scope>
    <source>
        <strain evidence="2 3">MCCC 1A09962</strain>
    </source>
</reference>
<name>A0A844Z9N8_9SPHN</name>
<dbReference type="InterPro" id="IPR013216">
    <property type="entry name" value="Methyltransf_11"/>
</dbReference>
<evidence type="ECO:0000313" key="3">
    <source>
        <dbReference type="Proteomes" id="UP000433104"/>
    </source>
</evidence>
<sequence>MAQPDESQAWDDFWQQNAGGKGQGGCLPEGDDALDRVQKEVWSRFARTLRKGARLLDLATGDGRVMRWLVAARRDVKPVGCDRAPELPEAPRGTKMRAGVSLEDLPFRDGQFAAVTSQFGFEYAEPQTAARELARVLANDGVAALLTHRQDGAILEHNLARREAIRWALEERAAVEVGKRHLGLRSVGIGGAPATLSDIAQEGAKQFGPRSPAWEIPEAVRQTLTLGARDHPANVGAMLNTIAAKARNELARIASLEAACARTANAEAFEGALAEAGLTQLSIEELCVRSEDKLFGDFRILRHA</sequence>
<dbReference type="RefSeq" id="WP_160681181.1">
    <property type="nucleotide sequence ID" value="NZ_WTYW01000001.1"/>
</dbReference>
<feature type="domain" description="Methyltransferase type 11" evidence="1">
    <location>
        <begin position="56"/>
        <end position="144"/>
    </location>
</feature>
<keyword evidence="2" id="KW-0808">Transferase</keyword>
<accession>A0A844Z9N8</accession>
<dbReference type="Pfam" id="PF08241">
    <property type="entry name" value="Methyltransf_11"/>
    <property type="match status" value="1"/>
</dbReference>
<dbReference type="Proteomes" id="UP000433104">
    <property type="component" value="Unassembled WGS sequence"/>
</dbReference>
<protein>
    <submittedName>
        <fullName evidence="2">Methyltransferase domain-containing protein</fullName>
    </submittedName>
</protein>
<organism evidence="2 3">
    <name type="scientific">Parapontixanthobacter aurantiacus</name>
    <dbReference type="NCBI Taxonomy" id="1463599"/>
    <lineage>
        <taxon>Bacteria</taxon>
        <taxon>Pseudomonadati</taxon>
        <taxon>Pseudomonadota</taxon>
        <taxon>Alphaproteobacteria</taxon>
        <taxon>Sphingomonadales</taxon>
        <taxon>Erythrobacteraceae</taxon>
        <taxon>Parapontixanthobacter</taxon>
    </lineage>
</organism>
<gene>
    <name evidence="2" type="ORF">GRI38_01125</name>
</gene>
<evidence type="ECO:0000313" key="2">
    <source>
        <dbReference type="EMBL" id="MXO84635.1"/>
    </source>
</evidence>
<keyword evidence="3" id="KW-1185">Reference proteome</keyword>
<dbReference type="SUPFAM" id="SSF53335">
    <property type="entry name" value="S-adenosyl-L-methionine-dependent methyltransferases"/>
    <property type="match status" value="1"/>
</dbReference>
<dbReference type="Gene3D" id="3.40.50.150">
    <property type="entry name" value="Vaccinia Virus protein VP39"/>
    <property type="match status" value="1"/>
</dbReference>
<keyword evidence="2" id="KW-0489">Methyltransferase</keyword>
<comment type="caution">
    <text evidence="2">The sequence shown here is derived from an EMBL/GenBank/DDBJ whole genome shotgun (WGS) entry which is preliminary data.</text>
</comment>
<dbReference type="OrthoDB" id="7583028at2"/>
<dbReference type="AlphaFoldDB" id="A0A844Z9N8"/>
<dbReference type="InterPro" id="IPR029063">
    <property type="entry name" value="SAM-dependent_MTases_sf"/>
</dbReference>
<dbReference type="GO" id="GO:0008757">
    <property type="term" value="F:S-adenosylmethionine-dependent methyltransferase activity"/>
    <property type="evidence" value="ECO:0007669"/>
    <property type="project" value="InterPro"/>
</dbReference>